<sequence length="64" mass="7371">MSCRLPRLMVRALWPVPYRGYRTAGQAFPTWGCARLMFDWNCHRSLSKRAATCDPGCVPIKDRV</sequence>
<organism evidence="1 2">
    <name type="scientific">Haematococcus lacustris</name>
    <name type="common">Green alga</name>
    <name type="synonym">Haematococcus pluvialis</name>
    <dbReference type="NCBI Taxonomy" id="44745"/>
    <lineage>
        <taxon>Eukaryota</taxon>
        <taxon>Viridiplantae</taxon>
        <taxon>Chlorophyta</taxon>
        <taxon>core chlorophytes</taxon>
        <taxon>Chlorophyceae</taxon>
        <taxon>CS clade</taxon>
        <taxon>Chlamydomonadales</taxon>
        <taxon>Haematococcaceae</taxon>
        <taxon>Haematococcus</taxon>
    </lineage>
</organism>
<evidence type="ECO:0000313" key="2">
    <source>
        <dbReference type="Proteomes" id="UP000485058"/>
    </source>
</evidence>
<name>A0A699ZJQ2_HAELA</name>
<evidence type="ECO:0000313" key="1">
    <source>
        <dbReference type="EMBL" id="GFH19206.1"/>
    </source>
</evidence>
<gene>
    <name evidence="1" type="ORF">HaLaN_16115</name>
</gene>
<reference evidence="1 2" key="1">
    <citation type="submission" date="2020-02" db="EMBL/GenBank/DDBJ databases">
        <title>Draft genome sequence of Haematococcus lacustris strain NIES-144.</title>
        <authorList>
            <person name="Morimoto D."/>
            <person name="Nakagawa S."/>
            <person name="Yoshida T."/>
            <person name="Sawayama S."/>
        </authorList>
    </citation>
    <scope>NUCLEOTIDE SEQUENCE [LARGE SCALE GENOMIC DNA]</scope>
    <source>
        <strain evidence="1 2">NIES-144</strain>
    </source>
</reference>
<accession>A0A699ZJQ2</accession>
<dbReference type="AlphaFoldDB" id="A0A699ZJQ2"/>
<protein>
    <submittedName>
        <fullName evidence="1">Uncharacterized protein</fullName>
    </submittedName>
</protein>
<keyword evidence="2" id="KW-1185">Reference proteome</keyword>
<comment type="caution">
    <text evidence="1">The sequence shown here is derived from an EMBL/GenBank/DDBJ whole genome shotgun (WGS) entry which is preliminary data.</text>
</comment>
<feature type="non-terminal residue" evidence="1">
    <location>
        <position position="1"/>
    </location>
</feature>
<proteinExistence type="predicted"/>
<dbReference type="EMBL" id="BLLF01001423">
    <property type="protein sequence ID" value="GFH19206.1"/>
    <property type="molecule type" value="Genomic_DNA"/>
</dbReference>
<dbReference type="Proteomes" id="UP000485058">
    <property type="component" value="Unassembled WGS sequence"/>
</dbReference>